<dbReference type="PANTHER" id="PTHR30055">
    <property type="entry name" value="HTH-TYPE TRANSCRIPTIONAL REGULATOR RUTR"/>
    <property type="match status" value="1"/>
</dbReference>
<keyword evidence="7" id="KW-1185">Reference proteome</keyword>
<proteinExistence type="predicted"/>
<protein>
    <submittedName>
        <fullName evidence="6">TetR/AcrR family transcriptional regulator</fullName>
    </submittedName>
</protein>
<evidence type="ECO:0000313" key="7">
    <source>
        <dbReference type="Proteomes" id="UP000286100"/>
    </source>
</evidence>
<evidence type="ECO:0000259" key="5">
    <source>
        <dbReference type="PROSITE" id="PS50977"/>
    </source>
</evidence>
<dbReference type="Proteomes" id="UP000286100">
    <property type="component" value="Unassembled WGS sequence"/>
</dbReference>
<accession>A0A418WJN0</accession>
<dbReference type="GO" id="GO:0000976">
    <property type="term" value="F:transcription cis-regulatory region binding"/>
    <property type="evidence" value="ECO:0007669"/>
    <property type="project" value="TreeGrafter"/>
</dbReference>
<sequence length="281" mass="30554">MSHQSAKLSTAIRQPISAVGRAIRAFDAACSWSIANPLPQPGQSGDLARYASVCVSTGREMRVMLVQAVSVSPGLHKPQSVRRRRGCGRAVILDVARRLLRERSLDGLSMELVAQEAGYTRRTIYNHFASVTELFEVSRKSLIAGLEPLVPNAITSRLPMTLALSRFATQASRLFADDRHLDLMLSAIRDRHASSWIANAYDTAIQRPLSDALIAFLDEAQAAGSFNGNSRSAAFQLLWTLQAAATSTSIFNSADTGARSEPDAIVRAFLMQHHHPDAMAA</sequence>
<dbReference type="EMBL" id="QYUM01000003">
    <property type="protein sequence ID" value="RJF90208.1"/>
    <property type="molecule type" value="Genomic_DNA"/>
</dbReference>
<reference evidence="6 7" key="1">
    <citation type="submission" date="2018-09" db="EMBL/GenBank/DDBJ databases">
        <authorList>
            <person name="Zhu H."/>
        </authorList>
    </citation>
    <scope>NUCLEOTIDE SEQUENCE [LARGE SCALE GENOMIC DNA]</scope>
    <source>
        <strain evidence="6 7">K2R01-6</strain>
    </source>
</reference>
<dbReference type="Pfam" id="PF00440">
    <property type="entry name" value="TetR_N"/>
    <property type="match status" value="1"/>
</dbReference>
<keyword evidence="1" id="KW-0805">Transcription regulation</keyword>
<keyword evidence="3" id="KW-0804">Transcription</keyword>
<dbReference type="AlphaFoldDB" id="A0A418WJN0"/>
<dbReference type="PROSITE" id="PS50977">
    <property type="entry name" value="HTH_TETR_2"/>
    <property type="match status" value="1"/>
</dbReference>
<gene>
    <name evidence="6" type="ORF">D3876_07940</name>
</gene>
<name>A0A418WJN0_9SPHN</name>
<dbReference type="OrthoDB" id="9811084at2"/>
<dbReference type="InterPro" id="IPR001647">
    <property type="entry name" value="HTH_TetR"/>
</dbReference>
<organism evidence="6 7">
    <name type="scientific">Sphingomonas cavernae</name>
    <dbReference type="NCBI Taxonomy" id="2320861"/>
    <lineage>
        <taxon>Bacteria</taxon>
        <taxon>Pseudomonadati</taxon>
        <taxon>Pseudomonadota</taxon>
        <taxon>Alphaproteobacteria</taxon>
        <taxon>Sphingomonadales</taxon>
        <taxon>Sphingomonadaceae</taxon>
        <taxon>Sphingomonas</taxon>
    </lineage>
</organism>
<evidence type="ECO:0000256" key="4">
    <source>
        <dbReference type="PROSITE-ProRule" id="PRU00335"/>
    </source>
</evidence>
<evidence type="ECO:0000256" key="2">
    <source>
        <dbReference type="ARBA" id="ARBA00023125"/>
    </source>
</evidence>
<dbReference type="PRINTS" id="PR00455">
    <property type="entry name" value="HTHTETR"/>
</dbReference>
<dbReference type="InterPro" id="IPR009057">
    <property type="entry name" value="Homeodomain-like_sf"/>
</dbReference>
<dbReference type="PANTHER" id="PTHR30055:SF234">
    <property type="entry name" value="HTH-TYPE TRANSCRIPTIONAL REGULATOR BETI"/>
    <property type="match status" value="1"/>
</dbReference>
<keyword evidence="2 4" id="KW-0238">DNA-binding</keyword>
<feature type="DNA-binding region" description="H-T-H motif" evidence="4">
    <location>
        <begin position="109"/>
        <end position="128"/>
    </location>
</feature>
<feature type="domain" description="HTH tetR-type" evidence="5">
    <location>
        <begin position="86"/>
        <end position="146"/>
    </location>
</feature>
<dbReference type="SUPFAM" id="SSF46689">
    <property type="entry name" value="Homeodomain-like"/>
    <property type="match status" value="1"/>
</dbReference>
<evidence type="ECO:0000256" key="1">
    <source>
        <dbReference type="ARBA" id="ARBA00023015"/>
    </source>
</evidence>
<dbReference type="InterPro" id="IPR050109">
    <property type="entry name" value="HTH-type_TetR-like_transc_reg"/>
</dbReference>
<comment type="caution">
    <text evidence="6">The sequence shown here is derived from an EMBL/GenBank/DDBJ whole genome shotgun (WGS) entry which is preliminary data.</text>
</comment>
<dbReference type="Gene3D" id="1.10.357.10">
    <property type="entry name" value="Tetracycline Repressor, domain 2"/>
    <property type="match status" value="1"/>
</dbReference>
<evidence type="ECO:0000313" key="6">
    <source>
        <dbReference type="EMBL" id="RJF90208.1"/>
    </source>
</evidence>
<dbReference type="GO" id="GO:0003700">
    <property type="term" value="F:DNA-binding transcription factor activity"/>
    <property type="evidence" value="ECO:0007669"/>
    <property type="project" value="TreeGrafter"/>
</dbReference>
<evidence type="ECO:0000256" key="3">
    <source>
        <dbReference type="ARBA" id="ARBA00023163"/>
    </source>
</evidence>